<name>A0AAV4LEQ1_9BACL</name>
<reference evidence="1" key="1">
    <citation type="journal article" date="2023" name="Int. J. Syst. Evol. Microbiol.">
        <title>Collibacillus ludicampi gen. nov., sp. nov., a new soil bacterium of the family Alicyclobacillaceae.</title>
        <authorList>
            <person name="Jojima T."/>
            <person name="Ioku Y."/>
            <person name="Fukuta Y."/>
            <person name="Shirasaka N."/>
            <person name="Matsumura Y."/>
            <person name="Mori M."/>
        </authorList>
    </citation>
    <scope>NUCLEOTIDE SEQUENCE</scope>
    <source>
        <strain evidence="1">TP075</strain>
    </source>
</reference>
<sequence length="865" mass="100872">MTINEQVQQFLLRHHCPIDANEILENVKRGVPYQKLPCPSGDLYLIQLYHPVILRREIFLGNVLFNAYLGLTMKHALDNHEKTDALPLFNDLHSYYFLVHTTVSLAELMEHVYKAWYDGLEDLYFSDPSPEEMYTYAQRGYFGRFSGMFENYFKSNIQPFPLMIIPLAYVKKLERGVRSYLLEKLHSGTWSEGIANFTANFSFFYGQTSGGAGDVQSCPNFLRRLVSEYRVIEPDEMIAAFHLPHESDFNKQEVKDAIHSKLFAKGKQPSYDPEALKTVFQKALDHFAQSIESTQDHLGESEWLCRYHREKGVFLDESPETLLRELTRGVTIAGRTVFDIEESREIADQETCLLCGCYPAKLEGATILSSDSFSKFHNHSINRKSNEKRICRNCALYAYLNVKLSGSKSAGIGQIPRQGNIVFHYGDYLDGELDEVIKKFEEKYRSLFRSQTEEKNGENPSEEVPFAFLSELDSEHIEEIQEENLRSMFRGNDNGQALVLPIHFGRQQLIIFVFPGLNDDIQKRLDVNWYSTCQILSWLTSVGGKEGPYYYLSLPRPEQVLKNRSILVINDQEYDTDTAIHLHNLYLQVVPELSKSRAKDGFKYQMIMAERVQREPLGRFSDAIRNWMQEKKFSAKRQDTFFAVYGKIHDILDMEGLYMSEEKKILDEFSNRMFFTLDMLGILTEYPGDLTNRPNAYEKWPRELVGPLKKKGANMRFVMEQWKNRVIRAALASATERRISESERQSYIEQLHKFEAWCWQYEDTIVRHANHLLTSLLARAFVYLYTVRALSEYYLQLHKDHPEMLSKEAVLQRFEEDVEQRYQELKKEGRIDPLLKECSMHHLMKYINYYKKKISNQITNGGEKA</sequence>
<evidence type="ECO:0008006" key="3">
    <source>
        <dbReference type="Google" id="ProtNLM"/>
    </source>
</evidence>
<keyword evidence="2" id="KW-1185">Reference proteome</keyword>
<gene>
    <name evidence="1" type="ORF">DNHGIG_18090</name>
</gene>
<dbReference type="AlphaFoldDB" id="A0AAV4LEQ1"/>
<dbReference type="EMBL" id="BOQE01000001">
    <property type="protein sequence ID" value="GIM46260.1"/>
    <property type="molecule type" value="Genomic_DNA"/>
</dbReference>
<accession>A0AAV4LEQ1</accession>
<protein>
    <recommendedName>
        <fullName evidence="3">Type I-B CRISPR-associated protein Cas8b1/Cst1</fullName>
    </recommendedName>
</protein>
<comment type="caution">
    <text evidence="1">The sequence shown here is derived from an EMBL/GenBank/DDBJ whole genome shotgun (WGS) entry which is preliminary data.</text>
</comment>
<organism evidence="1 2">
    <name type="scientific">Collibacillus ludicampi</name>
    <dbReference type="NCBI Taxonomy" id="2771369"/>
    <lineage>
        <taxon>Bacteria</taxon>
        <taxon>Bacillati</taxon>
        <taxon>Bacillota</taxon>
        <taxon>Bacilli</taxon>
        <taxon>Bacillales</taxon>
        <taxon>Alicyclobacillaceae</taxon>
        <taxon>Collibacillus</taxon>
    </lineage>
</organism>
<evidence type="ECO:0000313" key="2">
    <source>
        <dbReference type="Proteomes" id="UP001057291"/>
    </source>
</evidence>
<dbReference type="Proteomes" id="UP001057291">
    <property type="component" value="Unassembled WGS sequence"/>
</dbReference>
<proteinExistence type="predicted"/>
<evidence type="ECO:0000313" key="1">
    <source>
        <dbReference type="EMBL" id="GIM46260.1"/>
    </source>
</evidence>
<dbReference type="RefSeq" id="WP_282199386.1">
    <property type="nucleotide sequence ID" value="NZ_BOQE01000001.1"/>
</dbReference>